<dbReference type="Proteomes" id="UP001149090">
    <property type="component" value="Unassembled WGS sequence"/>
</dbReference>
<comment type="caution">
    <text evidence="5">The sequence shown here is derived from an EMBL/GenBank/DDBJ whole genome shotgun (WGS) entry which is preliminary data.</text>
</comment>
<dbReference type="OrthoDB" id="18598at2759"/>
<sequence length="468" mass="51807">MSGMGVSEGIETLGVAIQNNPRIPLTFLDLSLNKITDKAIETGLSRGIASLSMGLRSKFYLLSITENKKNRNLRYLNLSNNSFGKQGSEAFAQWLETTHNDNVLTLLNLSNCALDVGIVALAIAKYQSAHTLKAVDFSGNKFDKRAYIHVATMMKESKTLKELNISNTLPTSDGCAAILNEILANSTLSNIVLSISANDIGAQGAKILSSTFQKNENSQVLEEIIIDDNNLKAEGVNDILNALTKIQSLKRISISRNVPKAKNSINLVFPFAQIMQKQSLEYLRVCGDSKFYLGSSLEQFFKNTTGKSNLRAIDITGNQAGDSALRALALHAAHPNSKLVLINFDLNKTTIANFSEFARIFESNSNLSFLAWPKFDAQSILKDAPKRNTLELQSKLKQFKSLFYEGNKKNNLKLPVISVDLKRFENQDPFLIHSHDFFRCQLESDDDPNNSNSQVVQSSLSLLSNKKM</sequence>
<evidence type="ECO:0000313" key="5">
    <source>
        <dbReference type="EMBL" id="KAJ5079839.1"/>
    </source>
</evidence>
<dbReference type="InterPro" id="IPR001611">
    <property type="entry name" value="Leu-rich_rpt"/>
</dbReference>
<evidence type="ECO:0000256" key="1">
    <source>
        <dbReference type="ARBA" id="ARBA00022468"/>
    </source>
</evidence>
<dbReference type="GO" id="GO:0048471">
    <property type="term" value="C:perinuclear region of cytoplasm"/>
    <property type="evidence" value="ECO:0007669"/>
    <property type="project" value="TreeGrafter"/>
</dbReference>
<evidence type="ECO:0000256" key="2">
    <source>
        <dbReference type="ARBA" id="ARBA00022614"/>
    </source>
</evidence>
<name>A0A9Q0RH66_ANAIG</name>
<feature type="region of interest" description="Disordered" evidence="4">
    <location>
        <begin position="448"/>
        <end position="468"/>
    </location>
</feature>
<dbReference type="SUPFAM" id="SSF52047">
    <property type="entry name" value="RNI-like"/>
    <property type="match status" value="1"/>
</dbReference>
<dbReference type="InterPro" id="IPR032675">
    <property type="entry name" value="LRR_dom_sf"/>
</dbReference>
<organism evidence="5 6">
    <name type="scientific">Anaeramoeba ignava</name>
    <name type="common">Anaerobic marine amoeba</name>
    <dbReference type="NCBI Taxonomy" id="1746090"/>
    <lineage>
        <taxon>Eukaryota</taxon>
        <taxon>Metamonada</taxon>
        <taxon>Anaeramoebidae</taxon>
        <taxon>Anaeramoeba</taxon>
    </lineage>
</organism>
<keyword evidence="6" id="KW-1185">Reference proteome</keyword>
<dbReference type="GO" id="GO:0031267">
    <property type="term" value="F:small GTPase binding"/>
    <property type="evidence" value="ECO:0007669"/>
    <property type="project" value="TreeGrafter"/>
</dbReference>
<dbReference type="Gene3D" id="3.80.10.10">
    <property type="entry name" value="Ribonuclease Inhibitor"/>
    <property type="match status" value="1"/>
</dbReference>
<reference evidence="5" key="1">
    <citation type="submission" date="2022-10" db="EMBL/GenBank/DDBJ databases">
        <title>Novel sulphate-reducing endosymbionts in the free-living metamonad Anaeramoeba.</title>
        <authorList>
            <person name="Jerlstrom-Hultqvist J."/>
            <person name="Cepicka I."/>
            <person name="Gallot-Lavallee L."/>
            <person name="Salas-Leiva D."/>
            <person name="Curtis B.A."/>
            <person name="Zahonova K."/>
            <person name="Pipaliya S."/>
            <person name="Dacks J."/>
            <person name="Roger A.J."/>
        </authorList>
    </citation>
    <scope>NUCLEOTIDE SEQUENCE</scope>
    <source>
        <strain evidence="5">BMAN</strain>
    </source>
</reference>
<evidence type="ECO:0000313" key="6">
    <source>
        <dbReference type="Proteomes" id="UP001149090"/>
    </source>
</evidence>
<dbReference type="EMBL" id="JAPDFW010000022">
    <property type="protein sequence ID" value="KAJ5079839.1"/>
    <property type="molecule type" value="Genomic_DNA"/>
</dbReference>
<dbReference type="PANTHER" id="PTHR24113">
    <property type="entry name" value="RAN GTPASE-ACTIVATING PROTEIN 1"/>
    <property type="match status" value="1"/>
</dbReference>
<dbReference type="SMART" id="SM00368">
    <property type="entry name" value="LRR_RI"/>
    <property type="match status" value="5"/>
</dbReference>
<evidence type="ECO:0000256" key="4">
    <source>
        <dbReference type="SAM" id="MobiDB-lite"/>
    </source>
</evidence>
<proteinExistence type="predicted"/>
<dbReference type="AlphaFoldDB" id="A0A9Q0RH66"/>
<protein>
    <submittedName>
        <fullName evidence="5">Ynein regulatory complex subunit 5</fullName>
    </submittedName>
</protein>
<dbReference type="GO" id="GO:0005096">
    <property type="term" value="F:GTPase activator activity"/>
    <property type="evidence" value="ECO:0007669"/>
    <property type="project" value="UniProtKB-KW"/>
</dbReference>
<dbReference type="InterPro" id="IPR027038">
    <property type="entry name" value="RanGap"/>
</dbReference>
<dbReference type="Pfam" id="PF13516">
    <property type="entry name" value="LRR_6"/>
    <property type="match status" value="2"/>
</dbReference>
<dbReference type="GO" id="GO:0005829">
    <property type="term" value="C:cytosol"/>
    <property type="evidence" value="ECO:0007669"/>
    <property type="project" value="TreeGrafter"/>
</dbReference>
<dbReference type="PANTHER" id="PTHR24113:SF12">
    <property type="entry name" value="RAN GTPASE-ACTIVATING PROTEIN 1"/>
    <property type="match status" value="1"/>
</dbReference>
<gene>
    <name evidence="5" type="ORF">M0811_04152</name>
</gene>
<feature type="compositionally biased region" description="Low complexity" evidence="4">
    <location>
        <begin position="449"/>
        <end position="468"/>
    </location>
</feature>
<keyword evidence="3" id="KW-0677">Repeat</keyword>
<evidence type="ECO:0000256" key="3">
    <source>
        <dbReference type="ARBA" id="ARBA00022737"/>
    </source>
</evidence>
<accession>A0A9Q0RH66</accession>
<dbReference type="GO" id="GO:0006913">
    <property type="term" value="P:nucleocytoplasmic transport"/>
    <property type="evidence" value="ECO:0007669"/>
    <property type="project" value="TreeGrafter"/>
</dbReference>
<keyword evidence="2" id="KW-0433">Leucine-rich repeat</keyword>
<dbReference type="GO" id="GO:0005634">
    <property type="term" value="C:nucleus"/>
    <property type="evidence" value="ECO:0007669"/>
    <property type="project" value="TreeGrafter"/>
</dbReference>
<keyword evidence="1" id="KW-0343">GTPase activation</keyword>